<dbReference type="PROSITE" id="PS00134">
    <property type="entry name" value="TRYPSIN_HIS"/>
    <property type="match status" value="1"/>
</dbReference>
<dbReference type="SUPFAM" id="SSF50494">
    <property type="entry name" value="Trypsin-like serine proteases"/>
    <property type="match status" value="1"/>
</dbReference>
<protein>
    <recommendedName>
        <fullName evidence="10">trypsin</fullName>
        <ecNumber evidence="10">3.4.21.4</ecNumber>
    </recommendedName>
</protein>
<comment type="catalytic activity">
    <reaction evidence="9">
        <text>Preferential cleavage: Arg-|-Xaa, Lys-|-Xaa.</text>
        <dbReference type="EC" id="3.4.21.4"/>
    </reaction>
</comment>
<sequence length="262" mass="27863">MATARAAAPATLLLLLLATLLPVQSAPGSIDGRVVGGVDATKNQFPHQISLRNNNSHSCGGSIVSRNFILTAAHCVTNEDANGQFVAVAANRLTVRSGSNDRFSGGVLSQVVEVIFHEGFANLRNDIALLRLAEPLIYSASIQPISLPTEDTPADVDVIISGWGRLWHQGDPARYLQYNTLKSLSLEACDELIGWGIPGELCLIHAANNGACNGDSGGPAMYNGQVVGIAGFVWSACGTSYPDGYTRVHYFNDWIRANSDVQ</sequence>
<proteinExistence type="inferred from homology"/>
<evidence type="ECO:0000313" key="13">
    <source>
        <dbReference type="Proteomes" id="UP001652661"/>
    </source>
</evidence>
<dbReference type="InterPro" id="IPR001254">
    <property type="entry name" value="Trypsin_dom"/>
</dbReference>
<evidence type="ECO:0000256" key="1">
    <source>
        <dbReference type="ARBA" id="ARBA00004239"/>
    </source>
</evidence>
<evidence type="ECO:0000256" key="10">
    <source>
        <dbReference type="ARBA" id="ARBA00038868"/>
    </source>
</evidence>
<feature type="domain" description="Peptidase S1" evidence="12">
    <location>
        <begin position="34"/>
        <end position="260"/>
    </location>
</feature>
<keyword evidence="3" id="KW-0645">Protease</keyword>
<evidence type="ECO:0000256" key="4">
    <source>
        <dbReference type="ARBA" id="ARBA00022729"/>
    </source>
</evidence>
<dbReference type="PROSITE" id="PS50240">
    <property type="entry name" value="TRYPSIN_DOM"/>
    <property type="match status" value="1"/>
</dbReference>
<keyword evidence="8" id="KW-1015">Disulfide bond</keyword>
<dbReference type="OrthoDB" id="60866at2759"/>
<evidence type="ECO:0000256" key="6">
    <source>
        <dbReference type="ARBA" id="ARBA00022825"/>
    </source>
</evidence>
<evidence type="ECO:0000313" key="14">
    <source>
        <dbReference type="RefSeq" id="XP_017030105.1"/>
    </source>
</evidence>
<feature type="chain" id="PRO_5028243290" description="trypsin" evidence="11">
    <location>
        <begin position="26"/>
        <end position="262"/>
    </location>
</feature>
<evidence type="ECO:0000256" key="5">
    <source>
        <dbReference type="ARBA" id="ARBA00022801"/>
    </source>
</evidence>
<keyword evidence="5" id="KW-0378">Hydrolase</keyword>
<feature type="signal peptide" evidence="11">
    <location>
        <begin position="1"/>
        <end position="25"/>
    </location>
</feature>
<name>A0A6P4INR2_DROKI</name>
<evidence type="ECO:0000256" key="11">
    <source>
        <dbReference type="SAM" id="SignalP"/>
    </source>
</evidence>
<dbReference type="Proteomes" id="UP001652661">
    <property type="component" value="Chromosome X"/>
</dbReference>
<dbReference type="SMART" id="SM00020">
    <property type="entry name" value="Tryp_SPc"/>
    <property type="match status" value="1"/>
</dbReference>
<dbReference type="GeneID" id="108080039"/>
<dbReference type="AlphaFoldDB" id="A0A6P4INR2"/>
<comment type="similarity">
    <text evidence="2">Belongs to the peptidase S1 family.</text>
</comment>
<dbReference type="RefSeq" id="XP_017030105.1">
    <property type="nucleotide sequence ID" value="XM_017174616.1"/>
</dbReference>
<evidence type="ECO:0000256" key="3">
    <source>
        <dbReference type="ARBA" id="ARBA00022670"/>
    </source>
</evidence>
<dbReference type="GO" id="GO:0004252">
    <property type="term" value="F:serine-type endopeptidase activity"/>
    <property type="evidence" value="ECO:0007669"/>
    <property type="project" value="UniProtKB-EC"/>
</dbReference>
<accession>A0A6P4INR2</accession>
<organism evidence="13 14">
    <name type="scientific">Drosophila kikkawai</name>
    <name type="common">Fruit fly</name>
    <dbReference type="NCBI Taxonomy" id="30033"/>
    <lineage>
        <taxon>Eukaryota</taxon>
        <taxon>Metazoa</taxon>
        <taxon>Ecdysozoa</taxon>
        <taxon>Arthropoda</taxon>
        <taxon>Hexapoda</taxon>
        <taxon>Insecta</taxon>
        <taxon>Pterygota</taxon>
        <taxon>Neoptera</taxon>
        <taxon>Endopterygota</taxon>
        <taxon>Diptera</taxon>
        <taxon>Brachycera</taxon>
        <taxon>Muscomorpha</taxon>
        <taxon>Ephydroidea</taxon>
        <taxon>Drosophilidae</taxon>
        <taxon>Drosophila</taxon>
        <taxon>Sophophora</taxon>
    </lineage>
</organism>
<dbReference type="InterPro" id="IPR009003">
    <property type="entry name" value="Peptidase_S1_PA"/>
</dbReference>
<evidence type="ECO:0000259" key="12">
    <source>
        <dbReference type="PROSITE" id="PS50240"/>
    </source>
</evidence>
<gene>
    <name evidence="14" type="primary">LOC108080039</name>
</gene>
<keyword evidence="13" id="KW-1185">Reference proteome</keyword>
<dbReference type="FunFam" id="2.40.10.10:FF:000034">
    <property type="entry name" value="Eupolytin"/>
    <property type="match status" value="1"/>
</dbReference>
<dbReference type="PRINTS" id="PR00722">
    <property type="entry name" value="CHYMOTRYPSIN"/>
</dbReference>
<keyword evidence="4 11" id="KW-0732">Signal</keyword>
<evidence type="ECO:0000256" key="9">
    <source>
        <dbReference type="ARBA" id="ARBA00036320"/>
    </source>
</evidence>
<dbReference type="GO" id="GO:0005576">
    <property type="term" value="C:extracellular region"/>
    <property type="evidence" value="ECO:0007669"/>
    <property type="project" value="UniProtKB-SubCell"/>
</dbReference>
<dbReference type="PANTHER" id="PTHR24276">
    <property type="entry name" value="POLYSERASE-RELATED"/>
    <property type="match status" value="1"/>
</dbReference>
<keyword evidence="6" id="KW-0720">Serine protease</keyword>
<evidence type="ECO:0000256" key="7">
    <source>
        <dbReference type="ARBA" id="ARBA00023145"/>
    </source>
</evidence>
<dbReference type="GO" id="GO:0006508">
    <property type="term" value="P:proteolysis"/>
    <property type="evidence" value="ECO:0007669"/>
    <property type="project" value="UniProtKB-KW"/>
</dbReference>
<dbReference type="InterPro" id="IPR018114">
    <property type="entry name" value="TRYPSIN_HIS"/>
</dbReference>
<keyword evidence="7" id="KW-0865">Zymogen</keyword>
<dbReference type="Gene3D" id="2.40.10.10">
    <property type="entry name" value="Trypsin-like serine proteases"/>
    <property type="match status" value="2"/>
</dbReference>
<evidence type="ECO:0000256" key="8">
    <source>
        <dbReference type="ARBA" id="ARBA00023157"/>
    </source>
</evidence>
<dbReference type="InterPro" id="IPR050430">
    <property type="entry name" value="Peptidase_S1"/>
</dbReference>
<dbReference type="CDD" id="cd00190">
    <property type="entry name" value="Tryp_SPc"/>
    <property type="match status" value="1"/>
</dbReference>
<comment type="subcellular location">
    <subcellularLocation>
        <location evidence="1">Secreted</location>
        <location evidence="1">Extracellular space</location>
    </subcellularLocation>
</comment>
<dbReference type="EC" id="3.4.21.4" evidence="10"/>
<reference evidence="14" key="1">
    <citation type="submission" date="2025-08" db="UniProtKB">
        <authorList>
            <consortium name="RefSeq"/>
        </authorList>
    </citation>
    <scope>IDENTIFICATION</scope>
    <source>
        <strain evidence="14">14028-0561.14</strain>
        <tissue evidence="14">Whole fly</tissue>
    </source>
</reference>
<dbReference type="Pfam" id="PF00089">
    <property type="entry name" value="Trypsin"/>
    <property type="match status" value="1"/>
</dbReference>
<dbReference type="PANTHER" id="PTHR24276:SF91">
    <property type="entry name" value="AT26814P-RELATED"/>
    <property type="match status" value="1"/>
</dbReference>
<dbReference type="InterPro" id="IPR043504">
    <property type="entry name" value="Peptidase_S1_PA_chymotrypsin"/>
</dbReference>
<evidence type="ECO:0000256" key="2">
    <source>
        <dbReference type="ARBA" id="ARBA00007664"/>
    </source>
</evidence>
<dbReference type="InterPro" id="IPR001314">
    <property type="entry name" value="Peptidase_S1A"/>
</dbReference>